<dbReference type="AlphaFoldDB" id="A0A1H9LTY5"/>
<keyword evidence="3" id="KW-1185">Reference proteome</keyword>
<sequence>MARIPVLYVGRPAVPPGAASGPAIAGRTSMQALPHYPGLMTASKLMPLAIGLFAVGVLAIIVVFALFLAGHSDLPVALNVAATYLPAIGLGLGIIAVVRKARQKKS</sequence>
<evidence type="ECO:0000313" key="3">
    <source>
        <dbReference type="Proteomes" id="UP000199028"/>
    </source>
</evidence>
<evidence type="ECO:0000256" key="1">
    <source>
        <dbReference type="SAM" id="Phobius"/>
    </source>
</evidence>
<organism evidence="2 3">
    <name type="scientific">Lentzea flaviverrucosa</name>
    <dbReference type="NCBI Taxonomy" id="200379"/>
    <lineage>
        <taxon>Bacteria</taxon>
        <taxon>Bacillati</taxon>
        <taxon>Actinomycetota</taxon>
        <taxon>Actinomycetes</taxon>
        <taxon>Pseudonocardiales</taxon>
        <taxon>Pseudonocardiaceae</taxon>
        <taxon>Lentzea</taxon>
    </lineage>
</organism>
<name>A0A1H9LTY5_9PSEU</name>
<dbReference type="Proteomes" id="UP000199028">
    <property type="component" value="Unassembled WGS sequence"/>
</dbReference>
<proteinExistence type="predicted"/>
<gene>
    <name evidence="2" type="ORF">SAMN05216195_10499</name>
</gene>
<evidence type="ECO:0000313" key="2">
    <source>
        <dbReference type="EMBL" id="SER14860.1"/>
    </source>
</evidence>
<dbReference type="EMBL" id="FOFT01000004">
    <property type="protein sequence ID" value="SER14860.1"/>
    <property type="molecule type" value="Genomic_DNA"/>
</dbReference>
<feature type="transmembrane region" description="Helical" evidence="1">
    <location>
        <begin position="76"/>
        <end position="98"/>
    </location>
</feature>
<feature type="transmembrane region" description="Helical" evidence="1">
    <location>
        <begin position="48"/>
        <end position="70"/>
    </location>
</feature>
<reference evidence="3" key="1">
    <citation type="submission" date="2016-10" db="EMBL/GenBank/DDBJ databases">
        <authorList>
            <person name="Varghese N."/>
            <person name="Submissions S."/>
        </authorList>
    </citation>
    <scope>NUCLEOTIDE SEQUENCE [LARGE SCALE GENOMIC DNA]</scope>
    <source>
        <strain evidence="3">CGMCC 4.578</strain>
    </source>
</reference>
<keyword evidence="1" id="KW-1133">Transmembrane helix</keyword>
<keyword evidence="1" id="KW-0812">Transmembrane</keyword>
<keyword evidence="1" id="KW-0472">Membrane</keyword>
<accession>A0A1H9LTY5</accession>
<protein>
    <submittedName>
        <fullName evidence="2">Uncharacterized protein</fullName>
    </submittedName>
</protein>